<keyword evidence="2" id="KW-1185">Reference proteome</keyword>
<reference evidence="1 2" key="1">
    <citation type="submission" date="2014-08" db="EMBL/GenBank/DDBJ databases">
        <title>Complete genome sequence of Corynebacterium phocae M408/89/1(T)(=DSM 44612(T)), isolated from the common seal (Phoca vitulina).</title>
        <authorList>
            <person name="Ruckert C."/>
            <person name="Albersmeier A."/>
            <person name="Winkler A."/>
            <person name="Kalinowski J."/>
        </authorList>
    </citation>
    <scope>NUCLEOTIDE SEQUENCE [LARGE SCALE GENOMIC DNA]</scope>
    <source>
        <strain evidence="1 2">M408/89/1</strain>
    </source>
</reference>
<dbReference type="RefSeq" id="WP_075734855.1">
    <property type="nucleotide sequence ID" value="NZ_CP009249.1"/>
</dbReference>
<name>A0A1L7D422_9CORY</name>
<organism evidence="1 2">
    <name type="scientific">Corynebacterium phocae</name>
    <dbReference type="NCBI Taxonomy" id="161895"/>
    <lineage>
        <taxon>Bacteria</taxon>
        <taxon>Bacillati</taxon>
        <taxon>Actinomycetota</taxon>
        <taxon>Actinomycetes</taxon>
        <taxon>Mycobacteriales</taxon>
        <taxon>Corynebacteriaceae</taxon>
        <taxon>Corynebacterium</taxon>
    </lineage>
</organism>
<evidence type="ECO:0000313" key="2">
    <source>
        <dbReference type="Proteomes" id="UP000185491"/>
    </source>
</evidence>
<dbReference type="EMBL" id="CP009249">
    <property type="protein sequence ID" value="APT92889.1"/>
    <property type="molecule type" value="Genomic_DNA"/>
</dbReference>
<dbReference type="AlphaFoldDB" id="A0A1L7D422"/>
<gene>
    <name evidence="1" type="ORF">CPHO_08320</name>
</gene>
<dbReference type="OrthoDB" id="4532909at2"/>
<dbReference type="STRING" id="161895.CPHO_08320"/>
<proteinExistence type="predicted"/>
<sequence>MATIAKAPNSCELDKLQNRGWQVQAKPRGAGPEEYKFVQGRTSTTVKVDVNRVDGTDLDSDGWTYEEAVSRALTVSMNLNYVQKGDLPLVTESQRLLKLAGESLGGDNKVDVRVWRTDIDEGWESTFGVMWEDQDGDANGFRSASVTLSSVCAPKRIKSVEEGNEKAASVEVDKAELRKVLDPAGESDAS</sequence>
<dbReference type="Proteomes" id="UP000185491">
    <property type="component" value="Chromosome"/>
</dbReference>
<dbReference type="NCBIfam" id="NF047353">
    <property type="entry name" value="tube_lmo2291"/>
    <property type="match status" value="1"/>
</dbReference>
<evidence type="ECO:0000313" key="1">
    <source>
        <dbReference type="EMBL" id="APT92889.1"/>
    </source>
</evidence>
<dbReference type="KEGG" id="cpho:CPHO_08320"/>
<accession>A0A1L7D422</accession>
<protein>
    <submittedName>
        <fullName evidence="1">Uncharacterized protein</fullName>
    </submittedName>
</protein>